<evidence type="ECO:0000313" key="9">
    <source>
        <dbReference type="EMBL" id="MBM7850999.1"/>
    </source>
</evidence>
<dbReference type="Pfam" id="PF01497">
    <property type="entry name" value="Peripla_BP_2"/>
    <property type="match status" value="1"/>
</dbReference>
<accession>A0A9W6MQC2</accession>
<dbReference type="InterPro" id="IPR051313">
    <property type="entry name" value="Bact_iron-sidero_bind"/>
</dbReference>
<evidence type="ECO:0000256" key="3">
    <source>
        <dbReference type="ARBA" id="ARBA00022448"/>
    </source>
</evidence>
<feature type="region of interest" description="Disordered" evidence="6">
    <location>
        <begin position="1"/>
        <end position="20"/>
    </location>
</feature>
<dbReference type="Proteomes" id="UP001143400">
    <property type="component" value="Unassembled WGS sequence"/>
</dbReference>
<dbReference type="SUPFAM" id="SSF53807">
    <property type="entry name" value="Helical backbone' metal receptor"/>
    <property type="match status" value="1"/>
</dbReference>
<keyword evidence="4" id="KW-0408">Iron</keyword>
<feature type="domain" description="Fe/B12 periplasmic-binding" evidence="7">
    <location>
        <begin position="68"/>
        <end position="328"/>
    </location>
</feature>
<organism evidence="8 11">
    <name type="scientific">Methylopila capsulata</name>
    <dbReference type="NCBI Taxonomy" id="61654"/>
    <lineage>
        <taxon>Bacteria</taxon>
        <taxon>Pseudomonadati</taxon>
        <taxon>Pseudomonadota</taxon>
        <taxon>Alphaproteobacteria</taxon>
        <taxon>Hyphomicrobiales</taxon>
        <taxon>Methylopilaceae</taxon>
        <taxon>Methylopila</taxon>
    </lineage>
</organism>
<dbReference type="GO" id="GO:1901678">
    <property type="term" value="P:iron coordination entity transport"/>
    <property type="evidence" value="ECO:0007669"/>
    <property type="project" value="UniProtKB-ARBA"/>
</dbReference>
<comment type="caution">
    <text evidence="8">The sequence shown here is derived from an EMBL/GenBank/DDBJ whole genome shotgun (WGS) entry which is preliminary data.</text>
</comment>
<reference evidence="9 10" key="2">
    <citation type="submission" date="2021-01" db="EMBL/GenBank/DDBJ databases">
        <title>Genomic Encyclopedia of Type Strains, Phase IV (KMG-IV): sequencing the most valuable type-strain genomes for metagenomic binning, comparative biology and taxonomic classification.</title>
        <authorList>
            <person name="Goeker M."/>
        </authorList>
    </citation>
    <scope>NUCLEOTIDE SEQUENCE [LARGE SCALE GENOMIC DNA]</scope>
    <source>
        <strain evidence="9 10">DSM 6130</strain>
    </source>
</reference>
<reference evidence="8" key="3">
    <citation type="submission" date="2023-01" db="EMBL/GenBank/DDBJ databases">
        <authorList>
            <person name="Sun Q."/>
            <person name="Evtushenko L."/>
        </authorList>
    </citation>
    <scope>NUCLEOTIDE SEQUENCE</scope>
    <source>
        <strain evidence="8">VKM B-1606</strain>
    </source>
</reference>
<reference evidence="8" key="1">
    <citation type="journal article" date="2014" name="Int. J. Syst. Evol. Microbiol.">
        <title>Complete genome sequence of Corynebacterium casei LMG S-19264T (=DSM 44701T), isolated from a smear-ripened cheese.</title>
        <authorList>
            <consortium name="US DOE Joint Genome Institute (JGI-PGF)"/>
            <person name="Walter F."/>
            <person name="Albersmeier A."/>
            <person name="Kalinowski J."/>
            <person name="Ruckert C."/>
        </authorList>
    </citation>
    <scope>NUCLEOTIDE SEQUENCE</scope>
    <source>
        <strain evidence="8">VKM B-1606</strain>
    </source>
</reference>
<gene>
    <name evidence="8" type="ORF">GCM10008170_00760</name>
    <name evidence="9" type="ORF">JOD31_001224</name>
</gene>
<comment type="subcellular location">
    <subcellularLocation>
        <location evidence="1">Cell envelope</location>
    </subcellularLocation>
</comment>
<dbReference type="EMBL" id="JAFBCY010000002">
    <property type="protein sequence ID" value="MBM7850999.1"/>
    <property type="molecule type" value="Genomic_DNA"/>
</dbReference>
<dbReference type="AlphaFoldDB" id="A0A9W6MQC2"/>
<dbReference type="InterPro" id="IPR002491">
    <property type="entry name" value="ABC_transptr_periplasmic_BD"/>
</dbReference>
<dbReference type="PANTHER" id="PTHR30532:SF28">
    <property type="entry name" value="PETROBACTIN-BINDING PROTEIN YCLQ"/>
    <property type="match status" value="1"/>
</dbReference>
<dbReference type="GO" id="GO:0030288">
    <property type="term" value="C:outer membrane-bounded periplasmic space"/>
    <property type="evidence" value="ECO:0007669"/>
    <property type="project" value="TreeGrafter"/>
</dbReference>
<evidence type="ECO:0000313" key="10">
    <source>
        <dbReference type="Proteomes" id="UP000758856"/>
    </source>
</evidence>
<name>A0A9W6MQC2_9HYPH</name>
<evidence type="ECO:0000259" key="7">
    <source>
        <dbReference type="PROSITE" id="PS50983"/>
    </source>
</evidence>
<evidence type="ECO:0000256" key="1">
    <source>
        <dbReference type="ARBA" id="ARBA00004196"/>
    </source>
</evidence>
<dbReference type="EMBL" id="BSFF01000001">
    <property type="protein sequence ID" value="GLK54057.1"/>
    <property type="molecule type" value="Genomic_DNA"/>
</dbReference>
<evidence type="ECO:0000256" key="4">
    <source>
        <dbReference type="ARBA" id="ARBA00022496"/>
    </source>
</evidence>
<keyword evidence="10" id="KW-1185">Reference proteome</keyword>
<dbReference type="CDD" id="cd01140">
    <property type="entry name" value="FatB"/>
    <property type="match status" value="1"/>
</dbReference>
<dbReference type="InterPro" id="IPR033870">
    <property type="entry name" value="FatB"/>
</dbReference>
<dbReference type="Proteomes" id="UP000758856">
    <property type="component" value="Unassembled WGS sequence"/>
</dbReference>
<dbReference type="PROSITE" id="PS50983">
    <property type="entry name" value="FE_B12_PBP"/>
    <property type="match status" value="1"/>
</dbReference>
<dbReference type="PANTHER" id="PTHR30532">
    <property type="entry name" value="IRON III DICITRATE-BINDING PERIPLASMIC PROTEIN"/>
    <property type="match status" value="1"/>
</dbReference>
<protein>
    <submittedName>
        <fullName evidence="8">Iron ABC transporter substrate-binding protein</fullName>
    </submittedName>
    <submittedName>
        <fullName evidence="9">Iron complex transport system substrate-binding protein</fullName>
    </submittedName>
</protein>
<keyword evidence="3" id="KW-0813">Transport</keyword>
<keyword evidence="4" id="KW-0406">Ion transport</keyword>
<evidence type="ECO:0000313" key="11">
    <source>
        <dbReference type="Proteomes" id="UP001143400"/>
    </source>
</evidence>
<keyword evidence="4" id="KW-0410">Iron transport</keyword>
<evidence type="ECO:0000256" key="6">
    <source>
        <dbReference type="SAM" id="MobiDB-lite"/>
    </source>
</evidence>
<dbReference type="RefSeq" id="WP_204949429.1">
    <property type="nucleotide sequence ID" value="NZ_BSFF01000001.1"/>
</dbReference>
<evidence type="ECO:0000256" key="2">
    <source>
        <dbReference type="ARBA" id="ARBA00008814"/>
    </source>
</evidence>
<dbReference type="Gene3D" id="3.40.50.1980">
    <property type="entry name" value="Nitrogenase molybdenum iron protein domain"/>
    <property type="match status" value="2"/>
</dbReference>
<evidence type="ECO:0000313" key="8">
    <source>
        <dbReference type="EMBL" id="GLK54057.1"/>
    </source>
</evidence>
<proteinExistence type="inferred from homology"/>
<keyword evidence="5" id="KW-0732">Signal</keyword>
<sequence>MAEQAMGRATTATAQGDDVGRPRGMSGLLKAVRILPLIVALVGAAGPASAVEIVTASGPVDVATPPKRVAVYDLSALDTLDRLGVTPAGVPEKLYAPTLEPIAAKAAHVGTLFEPDLEALSALKPDLIIVGGRSSARAEATRKVAPTIDMSMTGVDLVGEAKARLAAYGTLFGRETEAAAAKAELEAAEQAARAAAQGKGTALILMTTGPKISVFGPGTRFGWVHEALGLPPAIKEVKAGAHGEAASFELIAQANPDWLIVVDRAAAIGAPGASAQATLDNELVAGTTAWKKGQVIYLTPADFYVAGGGVQALTRTLKAMTAAFDAAK</sequence>
<evidence type="ECO:0000256" key="5">
    <source>
        <dbReference type="ARBA" id="ARBA00022729"/>
    </source>
</evidence>
<comment type="similarity">
    <text evidence="2">Belongs to the bacterial solute-binding protein 8 family.</text>
</comment>